<reference evidence="3 4" key="1">
    <citation type="submission" date="2015-06" db="EMBL/GenBank/DDBJ databases">
        <title>Draft genome sequencing of a biphenyl-degrading bacterium, Janthinobacterium lividum MEG1.</title>
        <authorList>
            <person name="Shimodaira J."/>
            <person name="Hatta T."/>
        </authorList>
    </citation>
    <scope>NUCLEOTIDE SEQUENCE [LARGE SCALE GENOMIC DNA]</scope>
    <source>
        <strain evidence="3 4">MEG1</strain>
    </source>
</reference>
<dbReference type="EMBL" id="LFKP01000008">
    <property type="protein sequence ID" value="OHV95925.1"/>
    <property type="molecule type" value="Genomic_DNA"/>
</dbReference>
<dbReference type="AlphaFoldDB" id="A0A1S1U650"/>
<proteinExistence type="predicted"/>
<sequence>MKIYKRYTALVVAALIGAAGIAHAGSAGIVEKMFVASGQGAVARTMTAKAQDTVSIKDFGAVPNDGIDDTAAVQAAINASSGSVLVPNGVYLVANIQMKSGLRLVGESQAAVLKLLDNATAGTHNGSVVDGNGRYAANIIGSTLNHNGGAFYDNGVRARDEQNSSYIVENVIIENLTLDGNKANNQVGDAGLNASAMGAAVSIHQAKNVTVRNSRIINNRMDGVHVGYTLHGGSDYTIISGNYFEGNQRTNIALITGKYNSVIGNSGLAPTGGTGVNAGAGLDIEANFVGEVNYRHTVSGNRLGGVLGIVSLNQAKLQDTVLTGNVWGGGLVISGGEMTGGIVINGDSFIASSPTQNWMTRYGLNVSGTSERPTVIKNCTISGFARVMDGSVSGQSSNFVVESSTISAQSFGTLVRGYKVLFKGNVFNFSGNADAATIDLSNTLGRTVPNQGGVAFVGNKFYGVSNPIFFRLSRDATWPIAANDFLFSANDVDLSGFSTSFSTSGSMTVTENRIKAFKPIAITTLSEFRFLRNDARAVAAENLFSGQSGTFVSSDISENELKLVSINLSRPKDVTVARNSILDGNISISYGSTGAGIGRNHVVFNRMTATTVIANPFLVATGGGFLATDFVGNDQYKYNSYVGYTAGPSIAAGVSGKYSGTFD</sequence>
<dbReference type="Gene3D" id="2.160.20.10">
    <property type="entry name" value="Single-stranded right-handed beta-helix, Pectin lyase-like"/>
    <property type="match status" value="1"/>
</dbReference>
<gene>
    <name evidence="3" type="ORF">AKG95_13675</name>
</gene>
<feature type="chain" id="PRO_5010294890" description="Rhamnogalacturonase A/B/Epimerase-like pectate lyase domain-containing protein" evidence="1">
    <location>
        <begin position="25"/>
        <end position="663"/>
    </location>
</feature>
<dbReference type="Proteomes" id="UP000179840">
    <property type="component" value="Unassembled WGS sequence"/>
</dbReference>
<dbReference type="Pfam" id="PF12708">
    <property type="entry name" value="Pect-lyase_RHGA_epim"/>
    <property type="match status" value="1"/>
</dbReference>
<feature type="signal peptide" evidence="1">
    <location>
        <begin position="1"/>
        <end position="24"/>
    </location>
</feature>
<feature type="domain" description="Rhamnogalacturonase A/B/Epimerase-like pectate lyase" evidence="2">
    <location>
        <begin position="54"/>
        <end position="278"/>
    </location>
</feature>
<evidence type="ECO:0000313" key="3">
    <source>
        <dbReference type="EMBL" id="OHV95925.1"/>
    </source>
</evidence>
<evidence type="ECO:0000313" key="4">
    <source>
        <dbReference type="Proteomes" id="UP000179840"/>
    </source>
</evidence>
<comment type="caution">
    <text evidence="3">The sequence shown here is derived from an EMBL/GenBank/DDBJ whole genome shotgun (WGS) entry which is preliminary data.</text>
</comment>
<evidence type="ECO:0000259" key="2">
    <source>
        <dbReference type="Pfam" id="PF12708"/>
    </source>
</evidence>
<dbReference type="SMART" id="SM00710">
    <property type="entry name" value="PbH1"/>
    <property type="match status" value="6"/>
</dbReference>
<accession>A0A1S1U650</accession>
<evidence type="ECO:0000256" key="1">
    <source>
        <dbReference type="SAM" id="SignalP"/>
    </source>
</evidence>
<organism evidence="3 4">
    <name type="scientific">Janthinobacterium lividum</name>
    <dbReference type="NCBI Taxonomy" id="29581"/>
    <lineage>
        <taxon>Bacteria</taxon>
        <taxon>Pseudomonadati</taxon>
        <taxon>Pseudomonadota</taxon>
        <taxon>Betaproteobacteria</taxon>
        <taxon>Burkholderiales</taxon>
        <taxon>Oxalobacteraceae</taxon>
        <taxon>Janthinobacterium</taxon>
    </lineage>
</organism>
<dbReference type="InterPro" id="IPR011050">
    <property type="entry name" value="Pectin_lyase_fold/virulence"/>
</dbReference>
<protein>
    <recommendedName>
        <fullName evidence="2">Rhamnogalacturonase A/B/Epimerase-like pectate lyase domain-containing protein</fullName>
    </recommendedName>
</protein>
<dbReference type="SUPFAM" id="SSF51126">
    <property type="entry name" value="Pectin lyase-like"/>
    <property type="match status" value="2"/>
</dbReference>
<keyword evidence="1" id="KW-0732">Signal</keyword>
<dbReference type="InterPro" id="IPR024535">
    <property type="entry name" value="RHGA/B-epi-like_pectate_lyase"/>
</dbReference>
<dbReference type="InterPro" id="IPR012334">
    <property type="entry name" value="Pectin_lyas_fold"/>
</dbReference>
<dbReference type="InterPro" id="IPR006626">
    <property type="entry name" value="PbH1"/>
</dbReference>
<dbReference type="RefSeq" id="WP_071077393.1">
    <property type="nucleotide sequence ID" value="NZ_LFKP01000008.1"/>
</dbReference>
<name>A0A1S1U650_9BURK</name>